<evidence type="ECO:0000313" key="1">
    <source>
        <dbReference type="EMBL" id="SVD37559.1"/>
    </source>
</evidence>
<proteinExistence type="predicted"/>
<organism evidence="1">
    <name type="scientific">marine metagenome</name>
    <dbReference type="NCBI Taxonomy" id="408172"/>
    <lineage>
        <taxon>unclassified sequences</taxon>
        <taxon>metagenomes</taxon>
        <taxon>ecological metagenomes</taxon>
    </lineage>
</organism>
<dbReference type="AlphaFoldDB" id="A0A382UTH4"/>
<feature type="non-terminal residue" evidence="1">
    <location>
        <position position="1"/>
    </location>
</feature>
<sequence>AVQHLVGYGNRPGQFPYFGSLRVRDLHHQRRRL</sequence>
<protein>
    <submittedName>
        <fullName evidence="1">Uncharacterized protein</fullName>
    </submittedName>
</protein>
<reference evidence="1" key="1">
    <citation type="submission" date="2018-05" db="EMBL/GenBank/DDBJ databases">
        <authorList>
            <person name="Lanie J.A."/>
            <person name="Ng W.-L."/>
            <person name="Kazmierczak K.M."/>
            <person name="Andrzejewski T.M."/>
            <person name="Davidsen T.M."/>
            <person name="Wayne K.J."/>
            <person name="Tettelin H."/>
            <person name="Glass J.I."/>
            <person name="Rusch D."/>
            <person name="Podicherti R."/>
            <person name="Tsui H.-C.T."/>
            <person name="Winkler M.E."/>
        </authorList>
    </citation>
    <scope>NUCLEOTIDE SEQUENCE</scope>
</reference>
<dbReference type="EMBL" id="UINC01146686">
    <property type="protein sequence ID" value="SVD37559.1"/>
    <property type="molecule type" value="Genomic_DNA"/>
</dbReference>
<accession>A0A382UTH4</accession>
<gene>
    <name evidence="1" type="ORF">METZ01_LOCUS390413</name>
</gene>
<feature type="non-terminal residue" evidence="1">
    <location>
        <position position="33"/>
    </location>
</feature>
<name>A0A382UTH4_9ZZZZ</name>